<evidence type="ECO:0000313" key="2">
    <source>
        <dbReference type="EMBL" id="MXP77610.1"/>
    </source>
</evidence>
<evidence type="ECO:0008006" key="4">
    <source>
        <dbReference type="Google" id="ProtNLM"/>
    </source>
</evidence>
<dbReference type="RefSeq" id="WP_159753057.1">
    <property type="nucleotide sequence ID" value="NZ_WUQX01000001.1"/>
</dbReference>
<dbReference type="SUPFAM" id="SSF53850">
    <property type="entry name" value="Periplasmic binding protein-like II"/>
    <property type="match status" value="1"/>
</dbReference>
<dbReference type="EMBL" id="WUQX01000001">
    <property type="protein sequence ID" value="MXP77610.1"/>
    <property type="molecule type" value="Genomic_DNA"/>
</dbReference>
<comment type="caution">
    <text evidence="2">The sequence shown here is derived from an EMBL/GenBank/DDBJ whole genome shotgun (WGS) entry which is preliminary data.</text>
</comment>
<keyword evidence="3" id="KW-1185">Reference proteome</keyword>
<feature type="signal peptide" evidence="1">
    <location>
        <begin position="1"/>
        <end position="21"/>
    </location>
</feature>
<evidence type="ECO:0000313" key="3">
    <source>
        <dbReference type="Proteomes" id="UP000460412"/>
    </source>
</evidence>
<keyword evidence="1" id="KW-0732">Signal</keyword>
<dbReference type="AlphaFoldDB" id="A0A7X3MJK3"/>
<name>A0A7X3MJK3_9FIRM</name>
<protein>
    <recommendedName>
        <fullName evidence="4">Extracellular solute-binding protein</fullName>
    </recommendedName>
</protein>
<sequence length="737" mass="81456">MKMKKIISLLMAVALTAGLSAGCGKHSDKEGEKDGNVSAKGRYVEQEIALPEGAGEAVGIINQENELKLYTQNESGYHIYSYQNETWADLGDVVWMTDARDRLGLPIEHIYLGKDGGIYGMAIPASEDVPYGQHILKDAGDGTAQDCTPGPCLEVNEEGWTELIVDMAVMENGTMILASMDGMVQFYKDEKKVSEIPQPVPVLSDHQNVMGISDQSIAIFGKNRKSIDFYDIENLEKTKDVEVKQELEESMLVPAEDGIWYLVNSKGIQRITEQGSIVETVMDGTGVLMSMDSAYLISFLCGNDNEFYGLYSISGGGERLMCYQYDENVKAVRDETLSIYGLKENQTVSQAIYVFQNMHPEVKVDYHTAKGSEDTPASEAIRTLNAELLNKGGADVLILDGLPITSYMEKGILMDLSDLADRLSQKGVLMNVVGNTAVLSEKIYAIPARVSLPVIFGEDAKADACQNPDAFHSYLEKNPTERLFGTTTHDLAGMTLFNTFYEDLMNEQGGLDEEKLAQFLDDWMKLCEIQNTGVIEEEFSSGVWNQMNTRFSSGMGLRNDPVMIEEINGLISTMVPYTLARDSAKMPESLKQYYIPQVIAGINASSKQQDLAAEFIECLFDEDVQKADNSDGFPVLKSALSYMAEYVETSEAQNLSISTGARNPETGEDVQIGAMYPVRDEVEGLIQMIEGLNVPFMMDDMVANTVLMEMENCYSKKQSVEETAKAICQKVDTYLAE</sequence>
<dbReference type="Proteomes" id="UP000460412">
    <property type="component" value="Unassembled WGS sequence"/>
</dbReference>
<evidence type="ECO:0000256" key="1">
    <source>
        <dbReference type="SAM" id="SignalP"/>
    </source>
</evidence>
<dbReference type="PROSITE" id="PS51257">
    <property type="entry name" value="PROKAR_LIPOPROTEIN"/>
    <property type="match status" value="1"/>
</dbReference>
<dbReference type="Gene3D" id="3.40.190.10">
    <property type="entry name" value="Periplasmic binding protein-like II"/>
    <property type="match status" value="1"/>
</dbReference>
<feature type="chain" id="PRO_5038874955" description="Extracellular solute-binding protein" evidence="1">
    <location>
        <begin position="22"/>
        <end position="737"/>
    </location>
</feature>
<proteinExistence type="predicted"/>
<organism evidence="2 3">
    <name type="scientific">Sporofaciens musculi</name>
    <dbReference type="NCBI Taxonomy" id="2681861"/>
    <lineage>
        <taxon>Bacteria</taxon>
        <taxon>Bacillati</taxon>
        <taxon>Bacillota</taxon>
        <taxon>Clostridia</taxon>
        <taxon>Lachnospirales</taxon>
        <taxon>Lachnospiraceae</taxon>
        <taxon>Sporofaciens</taxon>
    </lineage>
</organism>
<accession>A0A7X3MJK3</accession>
<reference evidence="2 3" key="1">
    <citation type="submission" date="2019-12" db="EMBL/GenBank/DDBJ databases">
        <title>Sporaefaciens musculi gen. nov., sp. nov., a novel bacterium isolated from the caecum of an obese mouse.</title>
        <authorList>
            <person name="Rasmussen T.S."/>
            <person name="Streidl T."/>
            <person name="Hitch T.C.A."/>
            <person name="Wortmann E."/>
            <person name="Deptula P."/>
            <person name="Hansen M."/>
            <person name="Nielsen D.S."/>
            <person name="Clavel T."/>
            <person name="Vogensen F.K."/>
        </authorList>
    </citation>
    <scope>NUCLEOTIDE SEQUENCE [LARGE SCALE GENOMIC DNA]</scope>
    <source>
        <strain evidence="2 3">WCA-9-b2</strain>
    </source>
</reference>
<gene>
    <name evidence="2" type="ORF">GN277_20325</name>
</gene>